<sequence length="247" mass="27560">MESLTASVMELKELFITRMSLYEEELCKSPMTTSSLATDFLTFRTFVTQAVNCLQQQVGLLARSVDQMEMRARRKILLLHGVNEGPKEDTSRVIAEVVRNKLQLSDFAVTDIGRCHRMGRAVANKTRPILFKVSSQAIRDKIWFSKAKLKGSGITISEFLTKARHDVFLAARERCGVSRSWTKAGSVYVLGANDTRHRVESLAELDKIAPLQSTSNELEQCESRSVPVAAAAAVKTARLKRTAVLKK</sequence>
<dbReference type="Proteomes" id="UP001231518">
    <property type="component" value="Chromosome 10"/>
</dbReference>
<organism evidence="1 2">
    <name type="scientific">Mythimna separata</name>
    <name type="common">Oriental armyworm</name>
    <name type="synonym">Pseudaletia separata</name>
    <dbReference type="NCBI Taxonomy" id="271217"/>
    <lineage>
        <taxon>Eukaryota</taxon>
        <taxon>Metazoa</taxon>
        <taxon>Ecdysozoa</taxon>
        <taxon>Arthropoda</taxon>
        <taxon>Hexapoda</taxon>
        <taxon>Insecta</taxon>
        <taxon>Pterygota</taxon>
        <taxon>Neoptera</taxon>
        <taxon>Endopterygota</taxon>
        <taxon>Lepidoptera</taxon>
        <taxon>Glossata</taxon>
        <taxon>Ditrysia</taxon>
        <taxon>Noctuoidea</taxon>
        <taxon>Noctuidae</taxon>
        <taxon>Noctuinae</taxon>
        <taxon>Hadenini</taxon>
        <taxon>Mythimna</taxon>
    </lineage>
</organism>
<proteinExistence type="predicted"/>
<reference evidence="1" key="1">
    <citation type="submission" date="2023-03" db="EMBL/GenBank/DDBJ databases">
        <title>Chromosome-level genomes of two armyworms, Mythimna separata and Mythimna loreyi, provide insights into the biosynthesis and reception of sex pheromones.</title>
        <authorList>
            <person name="Zhao H."/>
        </authorList>
    </citation>
    <scope>NUCLEOTIDE SEQUENCE</scope>
    <source>
        <strain evidence="1">BeijingLab</strain>
        <tissue evidence="1">Pupa</tissue>
    </source>
</reference>
<name>A0AAD7YT33_MYTSE</name>
<dbReference type="AlphaFoldDB" id="A0AAD7YT33"/>
<evidence type="ECO:0000313" key="1">
    <source>
        <dbReference type="EMBL" id="KAJ8726110.1"/>
    </source>
</evidence>
<evidence type="ECO:0000313" key="2">
    <source>
        <dbReference type="Proteomes" id="UP001231518"/>
    </source>
</evidence>
<dbReference type="Gene3D" id="3.30.70.1820">
    <property type="entry name" value="L1 transposable element, RRM domain"/>
    <property type="match status" value="1"/>
</dbReference>
<gene>
    <name evidence="1" type="ORF">PYW07_000808</name>
</gene>
<protein>
    <submittedName>
        <fullName evidence="1">Uncharacterized protein</fullName>
    </submittedName>
</protein>
<comment type="caution">
    <text evidence="1">The sequence shown here is derived from an EMBL/GenBank/DDBJ whole genome shotgun (WGS) entry which is preliminary data.</text>
</comment>
<accession>A0AAD7YT33</accession>
<keyword evidence="2" id="KW-1185">Reference proteome</keyword>
<dbReference type="EMBL" id="JARGEI010000009">
    <property type="protein sequence ID" value="KAJ8726110.1"/>
    <property type="molecule type" value="Genomic_DNA"/>
</dbReference>